<dbReference type="EMBL" id="CABVJB010000001">
    <property type="protein sequence ID" value="VVP71562.1"/>
    <property type="molecule type" value="Genomic_DNA"/>
</dbReference>
<gene>
    <name evidence="1" type="ORF">PS922_00887</name>
</gene>
<accession>A0A5E7RAM3</accession>
<organism evidence="1 2">
    <name type="scientific">Pseudomonas fluorescens</name>
    <dbReference type="NCBI Taxonomy" id="294"/>
    <lineage>
        <taxon>Bacteria</taxon>
        <taxon>Pseudomonadati</taxon>
        <taxon>Pseudomonadota</taxon>
        <taxon>Gammaproteobacteria</taxon>
        <taxon>Pseudomonadales</taxon>
        <taxon>Pseudomonadaceae</taxon>
        <taxon>Pseudomonas</taxon>
    </lineage>
</organism>
<protein>
    <submittedName>
        <fullName evidence="1">Uncharacterized protein</fullName>
    </submittedName>
</protein>
<name>A0A5E7RAM3_PSEFL</name>
<evidence type="ECO:0000313" key="2">
    <source>
        <dbReference type="Proteomes" id="UP000325565"/>
    </source>
</evidence>
<dbReference type="Proteomes" id="UP000325565">
    <property type="component" value="Unassembled WGS sequence"/>
</dbReference>
<evidence type="ECO:0000313" key="1">
    <source>
        <dbReference type="EMBL" id="VVP71562.1"/>
    </source>
</evidence>
<proteinExistence type="predicted"/>
<reference evidence="1 2" key="1">
    <citation type="submission" date="2019-09" db="EMBL/GenBank/DDBJ databases">
        <authorList>
            <person name="Chandra G."/>
            <person name="Truman W A."/>
        </authorList>
    </citation>
    <scope>NUCLEOTIDE SEQUENCE [LARGE SCALE GENOMIC DNA]</scope>
    <source>
        <strain evidence="1">PS922</strain>
    </source>
</reference>
<dbReference type="AlphaFoldDB" id="A0A5E7RAM3"/>
<sequence length="194" mass="22106">MSGNKRLKSSLTFKSSETFSFPGTDEYFRTTVKLTASQLVRVRLHDFNVSFTSLQAYAVGLGLIEAVINFCGSDEKKSDKSKSQMNLAFWSNLLQRNEPFGSTEQSDLLQVLKPGREFLIGGTLLDPEPMVEFEDGEEPYYDLQIGLEEQYIYFSFGWVRWTFAHSEAEWLAEQLLTAAFLATKPARAIPRKEF</sequence>